<dbReference type="SUPFAM" id="SSF141868">
    <property type="entry name" value="EAL domain-like"/>
    <property type="match status" value="1"/>
</dbReference>
<dbReference type="SUPFAM" id="SSF55073">
    <property type="entry name" value="Nucleotide cyclase"/>
    <property type="match status" value="1"/>
</dbReference>
<dbReference type="Gene3D" id="3.20.20.450">
    <property type="entry name" value="EAL domain"/>
    <property type="match status" value="1"/>
</dbReference>
<dbReference type="InterPro" id="IPR052155">
    <property type="entry name" value="Biofilm_reg_signaling"/>
</dbReference>
<dbReference type="EMBL" id="SMDC01000003">
    <property type="protein sequence ID" value="TCW37099.1"/>
    <property type="molecule type" value="Genomic_DNA"/>
</dbReference>
<reference evidence="6 7" key="1">
    <citation type="submission" date="2019-03" db="EMBL/GenBank/DDBJ databases">
        <title>Genomic Encyclopedia of Type Strains, Phase IV (KMG-IV): sequencing the most valuable type-strain genomes for metagenomic binning, comparative biology and taxonomic classification.</title>
        <authorList>
            <person name="Goeker M."/>
        </authorList>
    </citation>
    <scope>NUCLEOTIDE SEQUENCE [LARGE SCALE GENOMIC DNA]</scope>
    <source>
        <strain evidence="6 7">DSM 203</strain>
    </source>
</reference>
<dbReference type="Gene3D" id="3.30.70.270">
    <property type="match status" value="1"/>
</dbReference>
<dbReference type="NCBIfam" id="TIGR00254">
    <property type="entry name" value="GGDEF"/>
    <property type="match status" value="1"/>
</dbReference>
<evidence type="ECO:0000256" key="1">
    <source>
        <dbReference type="ARBA" id="ARBA00001946"/>
    </source>
</evidence>
<gene>
    <name evidence="6" type="ORF">EDC29_103297</name>
</gene>
<feature type="domain" description="GGDEF" evidence="5">
    <location>
        <begin position="241"/>
        <end position="374"/>
    </location>
</feature>
<dbReference type="CDD" id="cd01948">
    <property type="entry name" value="EAL"/>
    <property type="match status" value="1"/>
</dbReference>
<dbReference type="GO" id="GO:0003824">
    <property type="term" value="F:catalytic activity"/>
    <property type="evidence" value="ECO:0007669"/>
    <property type="project" value="UniProtKB-ARBA"/>
</dbReference>
<dbReference type="InterPro" id="IPR029787">
    <property type="entry name" value="Nucleotide_cyclase"/>
</dbReference>
<dbReference type="InterPro" id="IPR000160">
    <property type="entry name" value="GGDEF_dom"/>
</dbReference>
<dbReference type="Pfam" id="PF13188">
    <property type="entry name" value="PAS_8"/>
    <property type="match status" value="1"/>
</dbReference>
<comment type="cofactor">
    <cofactor evidence="1">
        <name>Mg(2+)</name>
        <dbReference type="ChEBI" id="CHEBI:18420"/>
    </cofactor>
</comment>
<dbReference type="PANTHER" id="PTHR44757:SF2">
    <property type="entry name" value="BIOFILM ARCHITECTURE MAINTENANCE PROTEIN MBAA"/>
    <property type="match status" value="1"/>
</dbReference>
<dbReference type="FunFam" id="3.30.70.270:FF:000001">
    <property type="entry name" value="Diguanylate cyclase domain protein"/>
    <property type="match status" value="1"/>
</dbReference>
<dbReference type="Pfam" id="PF00563">
    <property type="entry name" value="EAL"/>
    <property type="match status" value="1"/>
</dbReference>
<dbReference type="SUPFAM" id="SSF55785">
    <property type="entry name" value="PYP-like sensor domain (PAS domain)"/>
    <property type="match status" value="1"/>
</dbReference>
<organism evidence="6 7">
    <name type="scientific">Marichromatium gracile</name>
    <name type="common">Chromatium gracile</name>
    <dbReference type="NCBI Taxonomy" id="1048"/>
    <lineage>
        <taxon>Bacteria</taxon>
        <taxon>Pseudomonadati</taxon>
        <taxon>Pseudomonadota</taxon>
        <taxon>Gammaproteobacteria</taxon>
        <taxon>Chromatiales</taxon>
        <taxon>Chromatiaceae</taxon>
        <taxon>Marichromatium</taxon>
    </lineage>
</organism>
<evidence type="ECO:0000259" key="5">
    <source>
        <dbReference type="PROSITE" id="PS50887"/>
    </source>
</evidence>
<evidence type="ECO:0000259" key="3">
    <source>
        <dbReference type="PROSITE" id="PS50112"/>
    </source>
</evidence>
<evidence type="ECO:0000259" key="4">
    <source>
        <dbReference type="PROSITE" id="PS50883"/>
    </source>
</evidence>
<accession>A0A4R4AEF6</accession>
<keyword evidence="2" id="KW-0175">Coiled coil</keyword>
<dbReference type="RefSeq" id="WP_123139346.1">
    <property type="nucleotide sequence ID" value="NZ_NRRH01000017.1"/>
</dbReference>
<comment type="caution">
    <text evidence="6">The sequence shown here is derived from an EMBL/GenBank/DDBJ whole genome shotgun (WGS) entry which is preliminary data.</text>
</comment>
<dbReference type="CDD" id="cd00130">
    <property type="entry name" value="PAS"/>
    <property type="match status" value="1"/>
</dbReference>
<proteinExistence type="predicted"/>
<dbReference type="NCBIfam" id="TIGR00229">
    <property type="entry name" value="sensory_box"/>
    <property type="match status" value="1"/>
</dbReference>
<feature type="coiled-coil region" evidence="2">
    <location>
        <begin position="46"/>
        <end position="80"/>
    </location>
</feature>
<dbReference type="InterPro" id="IPR035919">
    <property type="entry name" value="EAL_sf"/>
</dbReference>
<dbReference type="SMART" id="SM00052">
    <property type="entry name" value="EAL"/>
    <property type="match status" value="1"/>
</dbReference>
<protein>
    <submittedName>
        <fullName evidence="6">PAS domain S-box-containing protein/diguanylate cyclase (GGDEF)-like protein</fullName>
    </submittedName>
</protein>
<dbReference type="PROSITE" id="PS50112">
    <property type="entry name" value="PAS"/>
    <property type="match status" value="1"/>
</dbReference>
<feature type="domain" description="PAS" evidence="3">
    <location>
        <begin position="77"/>
        <end position="147"/>
    </location>
</feature>
<name>A0A4R4AEF6_MARGR</name>
<dbReference type="SMART" id="SM00091">
    <property type="entry name" value="PAS"/>
    <property type="match status" value="1"/>
</dbReference>
<dbReference type="InterPro" id="IPR043128">
    <property type="entry name" value="Rev_trsase/Diguanyl_cyclase"/>
</dbReference>
<feature type="domain" description="EAL" evidence="4">
    <location>
        <begin position="383"/>
        <end position="635"/>
    </location>
</feature>
<dbReference type="PANTHER" id="PTHR44757">
    <property type="entry name" value="DIGUANYLATE CYCLASE DGCP"/>
    <property type="match status" value="1"/>
</dbReference>
<dbReference type="CDD" id="cd01949">
    <property type="entry name" value="GGDEF"/>
    <property type="match status" value="1"/>
</dbReference>
<sequence>MTGSEDPKVPAQDEMAQDLYVQARRALERGDFDRLGRLLGQGEIDLTTLTEELRIYQAELEVQNAELREAQVASERMAQRYNTLFSAMPLAQLVVDGNGLVLDANALAEQLFGLGNRHLRHHFLQRLVIPLDRERLASALSRARQSEGEVVEGVHFLADGGDVFGGELHMARLAVDADEPSQFVCAVLDLSKLLRQQDALRRSEEKLEFLAHHDTLTHLPNRTLLNDRLAQGVSRAHRHHGVMAVLFVDLDRFKIINDRYGHGAGDELLREVAERMQGQLRDSDTLARVGGDEFVVLLEDADCARRAGRVANRLLQVFGPPFQVGRERFQVSASIGISLYPVDGTDPDTLLRHADIAMYEAKSRGRNDFQFFHADMAGGVVAQLELVHALRGALRRHEFVLYFQPQIDLGSGRLLGVEALLRWHHSRQGLLPPARFIALAEEIGVLGEVGDWVLETACAQLAAWRNSGLEVPRMAVNLVLQQLEQAHFVERVEGVLQRYQLSPGALQLEVTEAMLMRQAERALAHLHALRALGVGIAVDDFGTGYSSLGRIHRLPIDQLKIDRSFVGDIGRDSADETTVRSIIGLGKTLGLEVLAEGIECDDQVLFLAREGCRAGQGFLYGRPVSAREILETYGR</sequence>
<dbReference type="PROSITE" id="PS50887">
    <property type="entry name" value="GGDEF"/>
    <property type="match status" value="1"/>
</dbReference>
<evidence type="ECO:0000313" key="6">
    <source>
        <dbReference type="EMBL" id="TCW37099.1"/>
    </source>
</evidence>
<evidence type="ECO:0000256" key="2">
    <source>
        <dbReference type="SAM" id="Coils"/>
    </source>
</evidence>
<evidence type="ECO:0000313" key="7">
    <source>
        <dbReference type="Proteomes" id="UP000295247"/>
    </source>
</evidence>
<dbReference type="InterPro" id="IPR035965">
    <property type="entry name" value="PAS-like_dom_sf"/>
</dbReference>
<dbReference type="InterPro" id="IPR001633">
    <property type="entry name" value="EAL_dom"/>
</dbReference>
<dbReference type="SMART" id="SM00267">
    <property type="entry name" value="GGDEF"/>
    <property type="match status" value="1"/>
</dbReference>
<dbReference type="Pfam" id="PF00990">
    <property type="entry name" value="GGDEF"/>
    <property type="match status" value="1"/>
</dbReference>
<dbReference type="AlphaFoldDB" id="A0A4R4AEF6"/>
<dbReference type="Proteomes" id="UP000295247">
    <property type="component" value="Unassembled WGS sequence"/>
</dbReference>
<dbReference type="InterPro" id="IPR000014">
    <property type="entry name" value="PAS"/>
</dbReference>
<dbReference type="PROSITE" id="PS50883">
    <property type="entry name" value="EAL"/>
    <property type="match status" value="1"/>
</dbReference>
<dbReference type="Gene3D" id="3.30.450.20">
    <property type="entry name" value="PAS domain"/>
    <property type="match status" value="1"/>
</dbReference>